<dbReference type="OrthoDB" id="5464825at2"/>
<feature type="transmembrane region" description="Helical" evidence="1">
    <location>
        <begin position="103"/>
        <end position="136"/>
    </location>
</feature>
<feature type="transmembrane region" description="Helical" evidence="1">
    <location>
        <begin position="55"/>
        <end position="83"/>
    </location>
</feature>
<dbReference type="AlphaFoldDB" id="A0A316ECG3"/>
<accession>A0A316ECG3</accession>
<comment type="caution">
    <text evidence="2">The sequence shown here is derived from an EMBL/GenBank/DDBJ whole genome shotgun (WGS) entry which is preliminary data.</text>
</comment>
<name>A0A316ECG3_9FLAO</name>
<feature type="transmembrane region" description="Helical" evidence="1">
    <location>
        <begin position="24"/>
        <end position="43"/>
    </location>
</feature>
<keyword evidence="1" id="KW-0812">Transmembrane</keyword>
<keyword evidence="1" id="KW-1133">Transmembrane helix</keyword>
<dbReference type="InterPro" id="IPR032531">
    <property type="entry name" value="DUF4956"/>
</dbReference>
<protein>
    <submittedName>
        <fullName evidence="2">Uncharacterized protein DUF4956</fullName>
    </submittedName>
</protein>
<proteinExistence type="predicted"/>
<dbReference type="Pfam" id="PF16316">
    <property type="entry name" value="DUF4956"/>
    <property type="match status" value="1"/>
</dbReference>
<keyword evidence="3" id="KW-1185">Reference proteome</keyword>
<evidence type="ECO:0000313" key="3">
    <source>
        <dbReference type="Proteomes" id="UP000245430"/>
    </source>
</evidence>
<dbReference type="RefSeq" id="WP_109680847.1">
    <property type="nucleotide sequence ID" value="NZ_QGGP01000001.1"/>
</dbReference>
<keyword evidence="1" id="KW-0472">Membrane</keyword>
<sequence>MQDNSILNDIANQFGSGESSILDFIINIFITIILAYIIGLIYSRYGNSLSNRKKLIQTFVLLALTVMLVISIVKSSLALSLGLVGALSIVRFRTAIKEPEELAYFFVAIAMGLGMGANQRIVTLIGAIIIILYVVLQNFNSAKKQKLQNLIITISNTTDKGLDENKILELLKNHTTKLDLRRLDNINNNTELSLNVEFKDLKSILNAKNDLKALGDIQFSFIENY</sequence>
<gene>
    <name evidence="2" type="ORF">LX78_00282</name>
</gene>
<dbReference type="EMBL" id="QGGP01000001">
    <property type="protein sequence ID" value="PWK20580.1"/>
    <property type="molecule type" value="Genomic_DNA"/>
</dbReference>
<organism evidence="2 3">
    <name type="scientific">Xanthomarina spongicola</name>
    <dbReference type="NCBI Taxonomy" id="570520"/>
    <lineage>
        <taxon>Bacteria</taxon>
        <taxon>Pseudomonadati</taxon>
        <taxon>Bacteroidota</taxon>
        <taxon>Flavobacteriia</taxon>
        <taxon>Flavobacteriales</taxon>
        <taxon>Flavobacteriaceae</taxon>
        <taxon>Xanthomarina</taxon>
    </lineage>
</organism>
<evidence type="ECO:0000256" key="1">
    <source>
        <dbReference type="SAM" id="Phobius"/>
    </source>
</evidence>
<dbReference type="Proteomes" id="UP000245430">
    <property type="component" value="Unassembled WGS sequence"/>
</dbReference>
<reference evidence="2 3" key="1">
    <citation type="submission" date="2018-05" db="EMBL/GenBank/DDBJ databases">
        <title>Genomic Encyclopedia of Archaeal and Bacterial Type Strains, Phase II (KMG-II): from individual species to whole genera.</title>
        <authorList>
            <person name="Goeker M."/>
        </authorList>
    </citation>
    <scope>NUCLEOTIDE SEQUENCE [LARGE SCALE GENOMIC DNA]</scope>
    <source>
        <strain evidence="2 3">DSM 22637</strain>
    </source>
</reference>
<evidence type="ECO:0000313" key="2">
    <source>
        <dbReference type="EMBL" id="PWK20580.1"/>
    </source>
</evidence>